<dbReference type="GO" id="GO:0046872">
    <property type="term" value="F:metal ion binding"/>
    <property type="evidence" value="ECO:0007669"/>
    <property type="project" value="UniProtKB-KW"/>
</dbReference>
<dbReference type="CDD" id="cd07723">
    <property type="entry name" value="hydroxyacylglutathione_hydrolase_MBL-fold"/>
    <property type="match status" value="1"/>
</dbReference>
<keyword evidence="10" id="KW-1185">Reference proteome</keyword>
<name>A0A0K2BKU2_9GAMM</name>
<dbReference type="Pfam" id="PF00753">
    <property type="entry name" value="Lactamase_B"/>
    <property type="match status" value="1"/>
</dbReference>
<protein>
    <recommendedName>
        <fullName evidence="7">Hydroxyacylglutathione hydrolase</fullName>
        <ecNumber evidence="7">3.1.2.6</ecNumber>
    </recommendedName>
    <alternativeName>
        <fullName evidence="7">Glyoxalase II</fullName>
        <shortName evidence="7">Glx II</shortName>
    </alternativeName>
</protein>
<feature type="binding site" evidence="7">
    <location>
        <position position="126"/>
    </location>
    <ligand>
        <name>Zn(2+)</name>
        <dbReference type="ChEBI" id="CHEBI:29105"/>
        <label>1</label>
    </ligand>
</feature>
<gene>
    <name evidence="7 9" type="primary">gloB</name>
    <name evidence="9" type="ORF">AB162_423</name>
</gene>
<evidence type="ECO:0000256" key="2">
    <source>
        <dbReference type="ARBA" id="ARBA00004963"/>
    </source>
</evidence>
<accession>A0A0K2BKU2</accession>
<dbReference type="PANTHER" id="PTHR43705:SF1">
    <property type="entry name" value="HYDROXYACYLGLUTATHIONE HYDROLASE GLOB"/>
    <property type="match status" value="1"/>
</dbReference>
<dbReference type="EMBL" id="CP011787">
    <property type="protein sequence ID" value="AKZ66011.1"/>
    <property type="molecule type" value="Genomic_DNA"/>
</dbReference>
<evidence type="ECO:0000256" key="3">
    <source>
        <dbReference type="ARBA" id="ARBA00006759"/>
    </source>
</evidence>
<evidence type="ECO:0000256" key="1">
    <source>
        <dbReference type="ARBA" id="ARBA00001623"/>
    </source>
</evidence>
<feature type="binding site" evidence="7">
    <location>
        <position position="53"/>
    </location>
    <ligand>
        <name>Zn(2+)</name>
        <dbReference type="ChEBI" id="CHEBI:29105"/>
        <label>1</label>
    </ligand>
</feature>
<evidence type="ECO:0000313" key="10">
    <source>
        <dbReference type="Proteomes" id="UP000056466"/>
    </source>
</evidence>
<proteinExistence type="inferred from homology"/>
<comment type="subunit">
    <text evidence="7">Monomer.</text>
</comment>
<feature type="domain" description="Metallo-beta-lactamase" evidence="8">
    <location>
        <begin position="11"/>
        <end position="164"/>
    </location>
</feature>
<feature type="binding site" evidence="7">
    <location>
        <position position="55"/>
    </location>
    <ligand>
        <name>Zn(2+)</name>
        <dbReference type="ChEBI" id="CHEBI:29105"/>
        <label>1</label>
    </ligand>
</feature>
<dbReference type="Proteomes" id="UP000056466">
    <property type="component" value="Chromosome"/>
</dbReference>
<feature type="binding site" evidence="7">
    <location>
        <position position="109"/>
    </location>
    <ligand>
        <name>Zn(2+)</name>
        <dbReference type="ChEBI" id="CHEBI:29105"/>
        <label>1</label>
    </ligand>
</feature>
<dbReference type="InterPro" id="IPR035680">
    <property type="entry name" value="Clx_II_MBL"/>
</dbReference>
<dbReference type="SUPFAM" id="SSF56281">
    <property type="entry name" value="Metallo-hydrolase/oxidoreductase"/>
    <property type="match status" value="1"/>
</dbReference>
<comment type="similarity">
    <text evidence="3 7">Belongs to the metallo-beta-lactamase superfamily. Glyoxalase II family.</text>
</comment>
<dbReference type="EC" id="3.1.2.6" evidence="7"/>
<keyword evidence="6 7" id="KW-0862">Zinc</keyword>
<reference evidence="9 10" key="1">
    <citation type="submission" date="2015-06" db="EMBL/GenBank/DDBJ databases">
        <title>Lineage-specific patterns of genome deterioration in obligate symbionts.</title>
        <authorList>
            <person name="Bennett G.M."/>
            <person name="McCutcheon J.P."/>
            <person name="McDonald B.R."/>
            <person name="Moran N.A."/>
        </authorList>
    </citation>
    <scope>NUCLEOTIDE SEQUENCE [LARGE SCALE GENOMIC DNA]</scope>
    <source>
        <strain evidence="9 10">B-GSS</strain>
    </source>
</reference>
<keyword evidence="4 7" id="KW-0479">Metal-binding</keyword>
<dbReference type="GO" id="GO:0004416">
    <property type="term" value="F:hydroxyacylglutathione hydrolase activity"/>
    <property type="evidence" value="ECO:0007669"/>
    <property type="project" value="UniProtKB-UniRule"/>
</dbReference>
<dbReference type="GO" id="GO:0019243">
    <property type="term" value="P:methylglyoxal catabolic process to D-lactate via S-lactoyl-glutathione"/>
    <property type="evidence" value="ECO:0007669"/>
    <property type="project" value="UniProtKB-UniRule"/>
</dbReference>
<evidence type="ECO:0000256" key="6">
    <source>
        <dbReference type="ARBA" id="ARBA00022833"/>
    </source>
</evidence>
<evidence type="ECO:0000259" key="8">
    <source>
        <dbReference type="SMART" id="SM00849"/>
    </source>
</evidence>
<dbReference type="OrthoDB" id="9802248at2"/>
<dbReference type="SMART" id="SM00849">
    <property type="entry name" value="Lactamase_B"/>
    <property type="match status" value="1"/>
</dbReference>
<dbReference type="RefSeq" id="WP_053097059.1">
    <property type="nucleotide sequence ID" value="NZ_CP011787.1"/>
</dbReference>
<evidence type="ECO:0000256" key="4">
    <source>
        <dbReference type="ARBA" id="ARBA00022723"/>
    </source>
</evidence>
<comment type="function">
    <text evidence="7">Thiolesterase that catalyzes the hydrolysis of S-D-lactoyl-glutathione to form glutathione and D-lactic acid.</text>
</comment>
<sequence>MNLIRIVALQNNYIWILYNSNRECIVIDPSEAAPVLQVLKKYQFKLTNILLTHHHHDHVNGVPILLKNFFVPVYGPYETVGKGTNIIVTEGDSIILLEKKFNVFYFPGHTLGHIGFYSDPWLFCGDTVFSAGCGRIFEGTPKQMYDSFQKINKLPLHTIICCAHEYTLVNIAFANYLLPKDKAISSYQSHVKQLLAKNKNLSPTTLGLERIINIFFRCHDCYVQNVIKFYPLLGEEWRVFAILRKKRDQFPTKT</sequence>
<dbReference type="InterPro" id="IPR001279">
    <property type="entry name" value="Metallo-B-lactamas"/>
</dbReference>
<comment type="cofactor">
    <cofactor evidence="7">
        <name>Zn(2+)</name>
        <dbReference type="ChEBI" id="CHEBI:29105"/>
    </cofactor>
    <text evidence="7">Binds 2 Zn(2+) ions per subunit.</text>
</comment>
<dbReference type="UniPathway" id="UPA00619">
    <property type="reaction ID" value="UER00676"/>
</dbReference>
<keyword evidence="5 7" id="KW-0378">Hydrolase</keyword>
<comment type="pathway">
    <text evidence="2 7">Secondary metabolite metabolism; methylglyoxal degradation; (R)-lactate from methylglyoxal: step 2/2.</text>
</comment>
<feature type="binding site" evidence="7">
    <location>
        <position position="164"/>
    </location>
    <ligand>
        <name>Zn(2+)</name>
        <dbReference type="ChEBI" id="CHEBI:29105"/>
        <label>2</label>
    </ligand>
</feature>
<dbReference type="PATRIC" id="fig|186490.8.peg.399"/>
<dbReference type="KEGG" id="bcig:AB162_423"/>
<organism evidence="9 10">
    <name type="scientific">Candidatus Palibaumannia cicadellinicola</name>
    <dbReference type="NCBI Taxonomy" id="186490"/>
    <lineage>
        <taxon>Bacteria</taxon>
        <taxon>Pseudomonadati</taxon>
        <taxon>Pseudomonadota</taxon>
        <taxon>Gammaproteobacteria</taxon>
        <taxon>Candidatus Palibaumannia</taxon>
    </lineage>
</organism>
<dbReference type="InterPro" id="IPR036866">
    <property type="entry name" value="RibonucZ/Hydroxyglut_hydro"/>
</dbReference>
<comment type="catalytic activity">
    <reaction evidence="1 7">
        <text>an S-(2-hydroxyacyl)glutathione + H2O = a 2-hydroxy carboxylate + glutathione + H(+)</text>
        <dbReference type="Rhea" id="RHEA:21864"/>
        <dbReference type="ChEBI" id="CHEBI:15377"/>
        <dbReference type="ChEBI" id="CHEBI:15378"/>
        <dbReference type="ChEBI" id="CHEBI:57925"/>
        <dbReference type="ChEBI" id="CHEBI:58896"/>
        <dbReference type="ChEBI" id="CHEBI:71261"/>
        <dbReference type="EC" id="3.1.2.6"/>
    </reaction>
</comment>
<dbReference type="Gene3D" id="3.60.15.10">
    <property type="entry name" value="Ribonuclease Z/Hydroxyacylglutathione hydrolase-like"/>
    <property type="match status" value="1"/>
</dbReference>
<dbReference type="HAMAP" id="MF_01374">
    <property type="entry name" value="Glyoxalase_2"/>
    <property type="match status" value="1"/>
</dbReference>
<dbReference type="Pfam" id="PF16123">
    <property type="entry name" value="HAGH_C"/>
    <property type="match status" value="1"/>
</dbReference>
<dbReference type="InterPro" id="IPR050110">
    <property type="entry name" value="Glyoxalase_II_hydrolase"/>
</dbReference>
<dbReference type="NCBIfam" id="TIGR03413">
    <property type="entry name" value="GSH_gloB"/>
    <property type="match status" value="1"/>
</dbReference>
<evidence type="ECO:0000256" key="7">
    <source>
        <dbReference type="HAMAP-Rule" id="MF_01374"/>
    </source>
</evidence>
<evidence type="ECO:0000256" key="5">
    <source>
        <dbReference type="ARBA" id="ARBA00022801"/>
    </source>
</evidence>
<dbReference type="PANTHER" id="PTHR43705">
    <property type="entry name" value="HYDROXYACYLGLUTATHIONE HYDROLASE"/>
    <property type="match status" value="1"/>
</dbReference>
<dbReference type="InterPro" id="IPR017782">
    <property type="entry name" value="Hydroxyacylglutathione_Hdrlase"/>
</dbReference>
<dbReference type="InterPro" id="IPR032282">
    <property type="entry name" value="HAGH_C"/>
</dbReference>
<dbReference type="PIRSF" id="PIRSF005457">
    <property type="entry name" value="Glx"/>
    <property type="match status" value="1"/>
</dbReference>
<feature type="binding site" evidence="7">
    <location>
        <position position="57"/>
    </location>
    <ligand>
        <name>Zn(2+)</name>
        <dbReference type="ChEBI" id="CHEBI:29105"/>
        <label>2</label>
    </ligand>
</feature>
<feature type="binding site" evidence="7">
    <location>
        <position position="126"/>
    </location>
    <ligand>
        <name>Zn(2+)</name>
        <dbReference type="ChEBI" id="CHEBI:29105"/>
        <label>2</label>
    </ligand>
</feature>
<dbReference type="AlphaFoldDB" id="A0A0K2BKU2"/>
<feature type="binding site" evidence="7">
    <location>
        <position position="58"/>
    </location>
    <ligand>
        <name>Zn(2+)</name>
        <dbReference type="ChEBI" id="CHEBI:29105"/>
        <label>2</label>
    </ligand>
</feature>
<evidence type="ECO:0000313" key="9">
    <source>
        <dbReference type="EMBL" id="AKZ66011.1"/>
    </source>
</evidence>